<evidence type="ECO:0000313" key="2">
    <source>
        <dbReference type="EMBL" id="RYB07824.1"/>
    </source>
</evidence>
<sequence>MGSPPWPCASRARSGRGARRRRRACVRRPSEGGGMTPRMDRAAQRAALLELGAAVAEEMRAGQGGASASAVGDVLATLPQASLEIVGLIGREARRRRPDPHLVAALAFICGQALEMLRFGMERSDPAAAAMLDSVRGRLVAEARSDRADPAVLMLVTKQFAMAKLDIGDELRGAMGDILDEQADEAAEQGAGDLDMENHLVELARELGDDAFAIHLELAETASSFPVDHRLAMASFMLASDAAPVKDAALGWLFDPDPAVPPALCAALGEEAAAGRLDGTTLRRLVAARNWLGPAVRPGVDAVVRAARRRGGEPLPVASPHVEDLRVSGFDGAGAASAFALVRTGKRYAVASVLFKFGHGVRDAWVHRNLSRAEGDAQLDRVGAEIDLVPLSVPTLRRLLSHMLALNAADAPPPFGTIDVVEALGLGTVNPEAVDPGEMVAEILAAGEGAQDEAEVLADAAGWPARYGFMNSWFEDDAALDDLLAGRKGLSRARRVDLVLDRLVMPRRRRWGEMLAWMALMTADNDDGEEAGRFAVVAGAMLGERPAAEVPLLRAIADSTIAARRTQRA</sequence>
<evidence type="ECO:0000313" key="3">
    <source>
        <dbReference type="Proteomes" id="UP000289411"/>
    </source>
</evidence>
<gene>
    <name evidence="2" type="ORF">D3272_01480</name>
</gene>
<name>A0A4Q2RIJ9_9HYPH</name>
<dbReference type="EMBL" id="QYBC01000001">
    <property type="protein sequence ID" value="RYB07824.1"/>
    <property type="molecule type" value="Genomic_DNA"/>
</dbReference>
<organism evidence="2 3">
    <name type="scientific">Lichenibacterium ramalinae</name>
    <dbReference type="NCBI Taxonomy" id="2316527"/>
    <lineage>
        <taxon>Bacteria</taxon>
        <taxon>Pseudomonadati</taxon>
        <taxon>Pseudomonadota</taxon>
        <taxon>Alphaproteobacteria</taxon>
        <taxon>Hyphomicrobiales</taxon>
        <taxon>Lichenihabitantaceae</taxon>
        <taxon>Lichenibacterium</taxon>
    </lineage>
</organism>
<evidence type="ECO:0000256" key="1">
    <source>
        <dbReference type="SAM" id="MobiDB-lite"/>
    </source>
</evidence>
<dbReference type="AlphaFoldDB" id="A0A4Q2RIJ9"/>
<accession>A0A4Q2RIJ9</accession>
<dbReference type="Proteomes" id="UP000289411">
    <property type="component" value="Unassembled WGS sequence"/>
</dbReference>
<reference evidence="2 3" key="1">
    <citation type="submission" date="2018-09" db="EMBL/GenBank/DDBJ databases">
        <authorList>
            <person name="Grouzdev D.S."/>
            <person name="Krutkina M.S."/>
        </authorList>
    </citation>
    <scope>NUCLEOTIDE SEQUENCE [LARGE SCALE GENOMIC DNA]</scope>
    <source>
        <strain evidence="2 3">RmlP001</strain>
    </source>
</reference>
<feature type="region of interest" description="Disordered" evidence="1">
    <location>
        <begin position="1"/>
        <end position="39"/>
    </location>
</feature>
<proteinExistence type="predicted"/>
<comment type="caution">
    <text evidence="2">The sequence shown here is derived from an EMBL/GenBank/DDBJ whole genome shotgun (WGS) entry which is preliminary data.</text>
</comment>
<feature type="compositionally biased region" description="Basic residues" evidence="1">
    <location>
        <begin position="13"/>
        <end position="26"/>
    </location>
</feature>
<reference evidence="2 3" key="2">
    <citation type="submission" date="2019-02" db="EMBL/GenBank/DDBJ databases">
        <title>'Lichenibacterium ramalinii' gen. nov. sp. nov., 'Lichenibacterium minor' gen. nov. sp. nov.</title>
        <authorList>
            <person name="Pankratov T."/>
        </authorList>
    </citation>
    <scope>NUCLEOTIDE SEQUENCE [LARGE SCALE GENOMIC DNA]</scope>
    <source>
        <strain evidence="2 3">RmlP001</strain>
    </source>
</reference>
<protein>
    <submittedName>
        <fullName evidence="2">Uncharacterized protein</fullName>
    </submittedName>
</protein>
<keyword evidence="3" id="KW-1185">Reference proteome</keyword>